<dbReference type="Gene3D" id="3.40.50.1820">
    <property type="entry name" value="alpha/beta hydrolase"/>
    <property type="match status" value="1"/>
</dbReference>
<dbReference type="GO" id="GO:0016298">
    <property type="term" value="F:lipase activity"/>
    <property type="evidence" value="ECO:0007669"/>
    <property type="project" value="InterPro"/>
</dbReference>
<dbReference type="PRINTS" id="PR00821">
    <property type="entry name" value="TAGLIPASE"/>
</dbReference>
<dbReference type="Pfam" id="PF00151">
    <property type="entry name" value="Lipase"/>
    <property type="match status" value="1"/>
</dbReference>
<proteinExistence type="inferred from homology"/>
<dbReference type="RefSeq" id="XP_035783694.1">
    <property type="nucleotide sequence ID" value="XM_035927801.1"/>
</dbReference>
<dbReference type="InterPro" id="IPR013818">
    <property type="entry name" value="Lipase"/>
</dbReference>
<dbReference type="Proteomes" id="UP000069272">
    <property type="component" value="Chromosome 2R"/>
</dbReference>
<dbReference type="VEuPathDB" id="VectorBase:AALB20_033147"/>
<keyword evidence="6" id="KW-1185">Reference proteome</keyword>
<sequence>MATSSSTMLTVVVTVLSCLSPAVNGQLLDFLGFIAEAPVAALLDANSPIPLRTTGFETLVPERSIRIHCAKPSSSFFEEILPNETEFTRKINFSKPLAVVTHGWTESSNTTLFQNLTSRYRRFVDTNVCTVDWAPYAEFNYQTAARRSVPLVAQRLSNFLQAISVLYYDLSRVSLVGFSMGGQISGLTGKNFPGRIGAIYALDPAGPLFTLPFDVGTSRRLTGSDAQYVQQIATSRYAIGMGQLVGVENFLPNRGYHPQTPCSSLVTGSTAIQAIICSHRYAVVLFTAALDPANVVLGQRCSTLFGIPICLPGLNPTDRLGIYANRLSGNFYL</sequence>
<evidence type="ECO:0000256" key="2">
    <source>
        <dbReference type="ARBA" id="ARBA00010701"/>
    </source>
</evidence>
<reference evidence="5 6" key="1">
    <citation type="journal article" date="2017" name="G3 (Bethesda)">
        <title>The Physical Genome Mapping of Anopheles albimanus Corrected Scaffold Misassemblies and Identified Interarm Rearrangements in Genus Anopheles.</title>
        <authorList>
            <person name="Artemov G.N."/>
            <person name="Peery A.N."/>
            <person name="Jiang X."/>
            <person name="Tu Z."/>
            <person name="Stegniy V.N."/>
            <person name="Sharakhova M.V."/>
            <person name="Sharakhov I.V."/>
        </authorList>
    </citation>
    <scope>NUCLEOTIDE SEQUENCE [LARGE SCALE GENOMIC DNA]</scope>
    <source>
        <strain evidence="5 6">ALBI9_A</strain>
    </source>
</reference>
<evidence type="ECO:0000256" key="1">
    <source>
        <dbReference type="ARBA" id="ARBA00004613"/>
    </source>
</evidence>
<dbReference type="KEGG" id="aali:118461928"/>
<dbReference type="GO" id="GO:0016042">
    <property type="term" value="P:lipid catabolic process"/>
    <property type="evidence" value="ECO:0007669"/>
    <property type="project" value="TreeGrafter"/>
</dbReference>
<organism evidence="5 6">
    <name type="scientific">Anopheles albimanus</name>
    <name type="common">New world malaria mosquito</name>
    <dbReference type="NCBI Taxonomy" id="7167"/>
    <lineage>
        <taxon>Eukaryota</taxon>
        <taxon>Metazoa</taxon>
        <taxon>Ecdysozoa</taxon>
        <taxon>Arthropoda</taxon>
        <taxon>Hexapoda</taxon>
        <taxon>Insecta</taxon>
        <taxon>Pterygota</taxon>
        <taxon>Neoptera</taxon>
        <taxon>Endopterygota</taxon>
        <taxon>Diptera</taxon>
        <taxon>Nematocera</taxon>
        <taxon>Culicoidea</taxon>
        <taxon>Culicidae</taxon>
        <taxon>Anophelinae</taxon>
        <taxon>Anopheles</taxon>
    </lineage>
</organism>
<dbReference type="InterPro" id="IPR029058">
    <property type="entry name" value="AB_hydrolase_fold"/>
</dbReference>
<dbReference type="OrthoDB" id="7784780at2759"/>
<dbReference type="VEuPathDB" id="VectorBase:AALB002225"/>
<dbReference type="GeneID" id="118461928"/>
<comment type="similarity">
    <text evidence="2 4">Belongs to the AB hydrolase superfamily. Lipase family.</text>
</comment>
<dbReference type="InterPro" id="IPR000734">
    <property type="entry name" value="TAG_lipase"/>
</dbReference>
<evidence type="ECO:0000256" key="3">
    <source>
        <dbReference type="ARBA" id="ARBA00022525"/>
    </source>
</evidence>
<evidence type="ECO:0000313" key="6">
    <source>
        <dbReference type="Proteomes" id="UP000069272"/>
    </source>
</evidence>
<evidence type="ECO:0000313" key="5">
    <source>
        <dbReference type="EnsemblMetazoa" id="AALB002225-PA"/>
    </source>
</evidence>
<dbReference type="EnsemblMetazoa" id="AALB002225-RA">
    <property type="protein sequence ID" value="AALB002225-PA"/>
    <property type="gene ID" value="AALB002225"/>
</dbReference>
<dbReference type="PANTHER" id="PTHR11610:SF169">
    <property type="entry name" value="GH15759P-RELATED"/>
    <property type="match status" value="1"/>
</dbReference>
<comment type="subcellular location">
    <subcellularLocation>
        <location evidence="1">Secreted</location>
    </subcellularLocation>
</comment>
<reference evidence="5" key="2">
    <citation type="submission" date="2022-08" db="UniProtKB">
        <authorList>
            <consortium name="EnsemblMetazoa"/>
        </authorList>
    </citation>
    <scope>IDENTIFICATION</scope>
    <source>
        <strain evidence="5">STECLA/ALBI9_A</strain>
    </source>
</reference>
<dbReference type="STRING" id="7167.A0A182F6X0"/>
<dbReference type="PANTHER" id="PTHR11610">
    <property type="entry name" value="LIPASE"/>
    <property type="match status" value="1"/>
</dbReference>
<name>A0A182F6X0_ANOAL</name>
<accession>A0A182F6X0</accession>
<dbReference type="SUPFAM" id="SSF53474">
    <property type="entry name" value="alpha/beta-Hydrolases"/>
    <property type="match status" value="1"/>
</dbReference>
<dbReference type="GO" id="GO:0017171">
    <property type="term" value="F:serine hydrolase activity"/>
    <property type="evidence" value="ECO:0007669"/>
    <property type="project" value="TreeGrafter"/>
</dbReference>
<keyword evidence="3" id="KW-0964">Secreted</keyword>
<protein>
    <submittedName>
        <fullName evidence="5">Uncharacterized protein</fullName>
    </submittedName>
</protein>
<evidence type="ECO:0000256" key="4">
    <source>
        <dbReference type="RuleBase" id="RU004262"/>
    </source>
</evidence>
<dbReference type="GO" id="GO:0005615">
    <property type="term" value="C:extracellular space"/>
    <property type="evidence" value="ECO:0007669"/>
    <property type="project" value="TreeGrafter"/>
</dbReference>
<dbReference type="AlphaFoldDB" id="A0A182F6X0"/>